<evidence type="ECO:0000256" key="2">
    <source>
        <dbReference type="ARBA" id="ARBA00005811"/>
    </source>
</evidence>
<evidence type="ECO:0000256" key="6">
    <source>
        <dbReference type="ARBA" id="ARBA00023136"/>
    </source>
</evidence>
<dbReference type="Pfam" id="PF02472">
    <property type="entry name" value="ExbD"/>
    <property type="match status" value="1"/>
</dbReference>
<dbReference type="RefSeq" id="WP_146503062.1">
    <property type="nucleotide sequence ID" value="NZ_SJPG01000001.1"/>
</dbReference>
<evidence type="ECO:0000256" key="7">
    <source>
        <dbReference type="RuleBase" id="RU003879"/>
    </source>
</evidence>
<keyword evidence="5" id="KW-1133">Transmembrane helix</keyword>
<comment type="subcellular location">
    <subcellularLocation>
        <location evidence="1">Cell membrane</location>
        <topology evidence="1">Single-pass membrane protein</topology>
    </subcellularLocation>
    <subcellularLocation>
        <location evidence="7">Cell membrane</location>
        <topology evidence="7">Single-pass type II membrane protein</topology>
    </subcellularLocation>
</comment>
<evidence type="ECO:0000256" key="4">
    <source>
        <dbReference type="ARBA" id="ARBA00022692"/>
    </source>
</evidence>
<dbReference type="PANTHER" id="PTHR30558">
    <property type="entry name" value="EXBD MEMBRANE COMPONENT OF PMF-DRIVEN MACROMOLECULE IMPORT SYSTEM"/>
    <property type="match status" value="1"/>
</dbReference>
<gene>
    <name evidence="8" type="ORF">Pan54_17580</name>
</gene>
<dbReference type="Proteomes" id="UP000316095">
    <property type="component" value="Unassembled WGS sequence"/>
</dbReference>
<evidence type="ECO:0000313" key="8">
    <source>
        <dbReference type="EMBL" id="TWT61025.1"/>
    </source>
</evidence>
<protein>
    <submittedName>
        <fullName evidence="8">Colicin uptake protein TolR</fullName>
    </submittedName>
</protein>
<dbReference type="EMBL" id="SJPG01000001">
    <property type="protein sequence ID" value="TWT61025.1"/>
    <property type="molecule type" value="Genomic_DNA"/>
</dbReference>
<keyword evidence="7" id="KW-0653">Protein transport</keyword>
<organism evidence="8 9">
    <name type="scientific">Rubinisphaera italica</name>
    <dbReference type="NCBI Taxonomy" id="2527969"/>
    <lineage>
        <taxon>Bacteria</taxon>
        <taxon>Pseudomonadati</taxon>
        <taxon>Planctomycetota</taxon>
        <taxon>Planctomycetia</taxon>
        <taxon>Planctomycetales</taxon>
        <taxon>Planctomycetaceae</taxon>
        <taxon>Rubinisphaera</taxon>
    </lineage>
</organism>
<keyword evidence="4 7" id="KW-0812">Transmembrane</keyword>
<reference evidence="8 9" key="1">
    <citation type="submission" date="2019-02" db="EMBL/GenBank/DDBJ databases">
        <title>Deep-cultivation of Planctomycetes and their phenomic and genomic characterization uncovers novel biology.</title>
        <authorList>
            <person name="Wiegand S."/>
            <person name="Jogler M."/>
            <person name="Boedeker C."/>
            <person name="Pinto D."/>
            <person name="Vollmers J."/>
            <person name="Rivas-Marin E."/>
            <person name="Kohn T."/>
            <person name="Peeters S.H."/>
            <person name="Heuer A."/>
            <person name="Rast P."/>
            <person name="Oberbeckmann S."/>
            <person name="Bunk B."/>
            <person name="Jeske O."/>
            <person name="Meyerdierks A."/>
            <person name="Storesund J.E."/>
            <person name="Kallscheuer N."/>
            <person name="Luecker S."/>
            <person name="Lage O.M."/>
            <person name="Pohl T."/>
            <person name="Merkel B.J."/>
            <person name="Hornburger P."/>
            <person name="Mueller R.-W."/>
            <person name="Bruemmer F."/>
            <person name="Labrenz M."/>
            <person name="Spormann A.M."/>
            <person name="Op Den Camp H."/>
            <person name="Overmann J."/>
            <person name="Amann R."/>
            <person name="Jetten M.S.M."/>
            <person name="Mascher T."/>
            <person name="Medema M.H."/>
            <person name="Devos D.P."/>
            <person name="Kaster A.-K."/>
            <person name="Ovreas L."/>
            <person name="Rohde M."/>
            <person name="Galperin M.Y."/>
            <person name="Jogler C."/>
        </authorList>
    </citation>
    <scope>NUCLEOTIDE SEQUENCE [LARGE SCALE GENOMIC DNA]</scope>
    <source>
        <strain evidence="8 9">Pan54</strain>
    </source>
</reference>
<comment type="caution">
    <text evidence="8">The sequence shown here is derived from an EMBL/GenBank/DDBJ whole genome shotgun (WGS) entry which is preliminary data.</text>
</comment>
<comment type="similarity">
    <text evidence="2 7">Belongs to the ExbD/TolR family.</text>
</comment>
<dbReference type="PANTHER" id="PTHR30558:SF3">
    <property type="entry name" value="BIOPOLYMER TRANSPORT PROTEIN EXBD-RELATED"/>
    <property type="match status" value="1"/>
</dbReference>
<keyword evidence="9" id="KW-1185">Reference proteome</keyword>
<keyword evidence="3" id="KW-1003">Cell membrane</keyword>
<sequence length="149" mass="16278">MNSGFLNSELPSRKRFGNEADLDITPMIDVTFLLLIFFMVTSTMQSAPDIELPVAHHGTGVSRNENVIVSVIDRDGIPILMAGDPPAPEMSMEEIVEYAKQLSEAGKTGIIVKASGTIPSGYIKQLTQRLQAIGDVRFHYAVSDQTQVQ</sequence>
<evidence type="ECO:0000313" key="9">
    <source>
        <dbReference type="Proteomes" id="UP000316095"/>
    </source>
</evidence>
<dbReference type="GO" id="GO:0022857">
    <property type="term" value="F:transmembrane transporter activity"/>
    <property type="evidence" value="ECO:0007669"/>
    <property type="project" value="InterPro"/>
</dbReference>
<dbReference type="OrthoDB" id="9793581at2"/>
<evidence type="ECO:0000256" key="5">
    <source>
        <dbReference type="ARBA" id="ARBA00022989"/>
    </source>
</evidence>
<dbReference type="InterPro" id="IPR003400">
    <property type="entry name" value="ExbD"/>
</dbReference>
<dbReference type="GO" id="GO:0005886">
    <property type="term" value="C:plasma membrane"/>
    <property type="evidence" value="ECO:0007669"/>
    <property type="project" value="UniProtKB-SubCell"/>
</dbReference>
<evidence type="ECO:0000256" key="3">
    <source>
        <dbReference type="ARBA" id="ARBA00022475"/>
    </source>
</evidence>
<evidence type="ECO:0000256" key="1">
    <source>
        <dbReference type="ARBA" id="ARBA00004162"/>
    </source>
</evidence>
<dbReference type="AlphaFoldDB" id="A0A5C5XFT8"/>
<proteinExistence type="inferred from homology"/>
<keyword evidence="6" id="KW-0472">Membrane</keyword>
<keyword evidence="7" id="KW-0813">Transport</keyword>
<dbReference type="GO" id="GO:0015031">
    <property type="term" value="P:protein transport"/>
    <property type="evidence" value="ECO:0007669"/>
    <property type="project" value="UniProtKB-KW"/>
</dbReference>
<accession>A0A5C5XFT8</accession>
<name>A0A5C5XFT8_9PLAN</name>